<evidence type="ECO:0000259" key="9">
    <source>
        <dbReference type="Pfam" id="PF06429"/>
    </source>
</evidence>
<dbReference type="Pfam" id="PF06429">
    <property type="entry name" value="Flg_bbr_C"/>
    <property type="match status" value="1"/>
</dbReference>
<keyword evidence="12" id="KW-1185">Reference proteome</keyword>
<evidence type="ECO:0000256" key="6">
    <source>
        <dbReference type="ARBA" id="ARBA00023143"/>
    </source>
</evidence>
<feature type="domain" description="Flagellar basal body rod protein N-terminal" evidence="8">
    <location>
        <begin position="10"/>
        <end position="37"/>
    </location>
</feature>
<organism evidence="11 12">
    <name type="scientific">Eubacterium oxidoreducens</name>
    <dbReference type="NCBI Taxonomy" id="1732"/>
    <lineage>
        <taxon>Bacteria</taxon>
        <taxon>Bacillati</taxon>
        <taxon>Bacillota</taxon>
        <taxon>Clostridia</taxon>
        <taxon>Eubacteriales</taxon>
        <taxon>Eubacteriaceae</taxon>
        <taxon>Eubacterium</taxon>
    </lineage>
</organism>
<dbReference type="InterPro" id="IPR010930">
    <property type="entry name" value="Flg_bb/hook_C_dom"/>
</dbReference>
<dbReference type="EMBL" id="FMXR01000012">
    <property type="protein sequence ID" value="SDB23300.1"/>
    <property type="molecule type" value="Genomic_DNA"/>
</dbReference>
<dbReference type="InterPro" id="IPR002371">
    <property type="entry name" value="FlgK"/>
</dbReference>
<sequence length="598" mass="66009">MANSMGSLWVGASGLQNSQNAMNITANNLTNVDTTGYVRQQVLFGDKTYISSGVQAAISKQTTGLGVSISDVIHNRDVFLDKAYRQETGRYEFYSASYSATTEIEDILQELDGESFQNILSSDDESLWVAFQELAKDPSSGVNQNLVLQKASLFITRAQAVYESINTYQKQLNTQITDAVDKINELGQTIYELNIKIQKIEAGGVETASSLRDERDLALDELSELCNMTYKETMSGIVKVSIEGVEFINEAMVYEMGVEYDKSTGFATPIWPQLGQDKDGNSYEVFDLESEISSAYNTDVGKLKGILLARGDSVANYTDMYDLVNSTAQYFSELTEDDYKTEQEYETLTGASVCLNTQAEFDTLIHSIVTAINDLLSPLTYATQAGLTAGTTLTDADGNEYTVTDTTRILDAENCCVGSDGKLPPQELFSRSGCERYTEVTDAAGNTYYLYNEEDLSDTGLMYTVKSISINEAIQQDSSKIPYLEQNGEVSYELGEALSDMWNVSDLQLNPTVGGTWTFSEYYEQMVGELGTNGNVFKTTVENLESTTEALTTSRNSVVGVSSDEELTKMIKYQNAYNAASRYINVISEMIEHIVTNL</sequence>
<evidence type="ECO:0000259" key="8">
    <source>
        <dbReference type="Pfam" id="PF00460"/>
    </source>
</evidence>
<dbReference type="GO" id="GO:0044780">
    <property type="term" value="P:bacterial-type flagellum assembly"/>
    <property type="evidence" value="ECO:0007669"/>
    <property type="project" value="InterPro"/>
</dbReference>
<dbReference type="PANTHER" id="PTHR30033">
    <property type="entry name" value="FLAGELLAR HOOK-ASSOCIATED PROTEIN 1"/>
    <property type="match status" value="1"/>
</dbReference>
<name>A0A1G6BRP0_EUBOX</name>
<dbReference type="SUPFAM" id="SSF64518">
    <property type="entry name" value="Phase 1 flagellin"/>
    <property type="match status" value="1"/>
</dbReference>
<dbReference type="AlphaFoldDB" id="A0A1G6BRP0"/>
<feature type="domain" description="Flagellar basal-body/hook protein C-terminal" evidence="9">
    <location>
        <begin position="560"/>
        <end position="592"/>
    </location>
</feature>
<dbReference type="RefSeq" id="WP_090173961.1">
    <property type="nucleotide sequence ID" value="NZ_FMXR01000012.1"/>
</dbReference>
<evidence type="ECO:0000256" key="2">
    <source>
        <dbReference type="ARBA" id="ARBA00004613"/>
    </source>
</evidence>
<dbReference type="Pfam" id="PF22638">
    <property type="entry name" value="FlgK_D1"/>
    <property type="match status" value="1"/>
</dbReference>
<feature type="domain" description="Flagellar hook-associated protein FlgK helical" evidence="10">
    <location>
        <begin position="103"/>
        <end position="328"/>
    </location>
</feature>
<keyword evidence="6 7" id="KW-0975">Bacterial flagellum</keyword>
<dbReference type="PANTHER" id="PTHR30033:SF2">
    <property type="entry name" value="FLAGELLAR HOOK PROTEIN"/>
    <property type="match status" value="1"/>
</dbReference>
<keyword evidence="11" id="KW-0282">Flagellum</keyword>
<accession>A0A1G6BRP0</accession>
<evidence type="ECO:0000256" key="1">
    <source>
        <dbReference type="ARBA" id="ARBA00004365"/>
    </source>
</evidence>
<keyword evidence="11" id="KW-0969">Cilium</keyword>
<dbReference type="GO" id="GO:0009424">
    <property type="term" value="C:bacterial-type flagellum hook"/>
    <property type="evidence" value="ECO:0007669"/>
    <property type="project" value="UniProtKB-UniRule"/>
</dbReference>
<evidence type="ECO:0000256" key="7">
    <source>
        <dbReference type="RuleBase" id="RU362065"/>
    </source>
</evidence>
<keyword evidence="11" id="KW-0966">Cell projection</keyword>
<keyword evidence="5 7" id="KW-0964">Secreted</keyword>
<gene>
    <name evidence="7" type="primary">flgK</name>
    <name evidence="11" type="ORF">SAMN02910417_01728</name>
</gene>
<dbReference type="GO" id="GO:0005576">
    <property type="term" value="C:extracellular region"/>
    <property type="evidence" value="ECO:0007669"/>
    <property type="project" value="UniProtKB-SubCell"/>
</dbReference>
<dbReference type="InterPro" id="IPR053927">
    <property type="entry name" value="FlgK_helical"/>
</dbReference>
<reference evidence="11 12" key="1">
    <citation type="submission" date="2016-10" db="EMBL/GenBank/DDBJ databases">
        <authorList>
            <person name="de Groot N.N."/>
        </authorList>
    </citation>
    <scope>NUCLEOTIDE SEQUENCE [LARGE SCALE GENOMIC DNA]</scope>
    <source>
        <strain evidence="11 12">DSM 3217</strain>
    </source>
</reference>
<evidence type="ECO:0000313" key="11">
    <source>
        <dbReference type="EMBL" id="SDB23300.1"/>
    </source>
</evidence>
<dbReference type="STRING" id="1732.SAMN02910417_01728"/>
<dbReference type="PRINTS" id="PR01005">
    <property type="entry name" value="FLGHOOKAP1"/>
</dbReference>
<dbReference type="OrthoDB" id="9802553at2"/>
<comment type="similarity">
    <text evidence="3 7">Belongs to the flagella basal body rod proteins family.</text>
</comment>
<proteinExistence type="inferred from homology"/>
<protein>
    <recommendedName>
        <fullName evidence="4 7">Flagellar hook-associated protein 1</fullName>
        <shortName evidence="7">HAP1</shortName>
    </recommendedName>
</protein>
<evidence type="ECO:0000259" key="10">
    <source>
        <dbReference type="Pfam" id="PF22638"/>
    </source>
</evidence>
<evidence type="ECO:0000256" key="4">
    <source>
        <dbReference type="ARBA" id="ARBA00016244"/>
    </source>
</evidence>
<comment type="subcellular location">
    <subcellularLocation>
        <location evidence="1 7">Bacterial flagellum</location>
    </subcellularLocation>
    <subcellularLocation>
        <location evidence="2 7">Secreted</location>
    </subcellularLocation>
</comment>
<dbReference type="Proteomes" id="UP000199228">
    <property type="component" value="Unassembled WGS sequence"/>
</dbReference>
<dbReference type="InterPro" id="IPR001444">
    <property type="entry name" value="Flag_bb_rod_N"/>
</dbReference>
<evidence type="ECO:0000256" key="3">
    <source>
        <dbReference type="ARBA" id="ARBA00009677"/>
    </source>
</evidence>
<dbReference type="Pfam" id="PF00460">
    <property type="entry name" value="Flg_bb_rod"/>
    <property type="match status" value="1"/>
</dbReference>
<dbReference type="GO" id="GO:0005198">
    <property type="term" value="F:structural molecule activity"/>
    <property type="evidence" value="ECO:0007669"/>
    <property type="project" value="UniProtKB-UniRule"/>
</dbReference>
<evidence type="ECO:0000256" key="5">
    <source>
        <dbReference type="ARBA" id="ARBA00022525"/>
    </source>
</evidence>
<evidence type="ECO:0000313" key="12">
    <source>
        <dbReference type="Proteomes" id="UP000199228"/>
    </source>
</evidence>